<evidence type="ECO:0000256" key="3">
    <source>
        <dbReference type="ARBA" id="ARBA00022448"/>
    </source>
</evidence>
<evidence type="ECO:0000313" key="9">
    <source>
        <dbReference type="Proteomes" id="UP000835052"/>
    </source>
</evidence>
<evidence type="ECO:0000256" key="4">
    <source>
        <dbReference type="ARBA" id="ARBA00022490"/>
    </source>
</evidence>
<dbReference type="Pfam" id="PF13513">
    <property type="entry name" value="HEAT_EZ"/>
    <property type="match status" value="1"/>
</dbReference>
<dbReference type="Pfam" id="PF25574">
    <property type="entry name" value="TPR_IMB1"/>
    <property type="match status" value="1"/>
</dbReference>
<protein>
    <recommendedName>
        <fullName evidence="7">Importin N-terminal domain-containing protein</fullName>
    </recommendedName>
</protein>
<dbReference type="InterPro" id="IPR001494">
    <property type="entry name" value="Importin-beta_N"/>
</dbReference>
<dbReference type="SMART" id="SM00913">
    <property type="entry name" value="IBN_N"/>
    <property type="match status" value="1"/>
</dbReference>
<dbReference type="Proteomes" id="UP000835052">
    <property type="component" value="Unassembled WGS sequence"/>
</dbReference>
<dbReference type="FunFam" id="1.25.10.10:FF:000027">
    <property type="entry name" value="Importin subunit beta-1"/>
    <property type="match status" value="1"/>
</dbReference>
<dbReference type="Pfam" id="PF03810">
    <property type="entry name" value="IBN_N"/>
    <property type="match status" value="1"/>
</dbReference>
<dbReference type="InterPro" id="IPR016024">
    <property type="entry name" value="ARM-type_fold"/>
</dbReference>
<evidence type="ECO:0000256" key="6">
    <source>
        <dbReference type="ARBA" id="ARBA00022927"/>
    </source>
</evidence>
<comment type="caution">
    <text evidence="8">The sequence shown here is derived from an EMBL/GenBank/DDBJ whole genome shotgun (WGS) entry which is preliminary data.</text>
</comment>
<dbReference type="PANTHER" id="PTHR10527">
    <property type="entry name" value="IMPORTIN BETA"/>
    <property type="match status" value="1"/>
</dbReference>
<keyword evidence="3" id="KW-0813">Transport</keyword>
<organism evidence="8 9">
    <name type="scientific">Caenorhabditis auriculariae</name>
    <dbReference type="NCBI Taxonomy" id="2777116"/>
    <lineage>
        <taxon>Eukaryota</taxon>
        <taxon>Metazoa</taxon>
        <taxon>Ecdysozoa</taxon>
        <taxon>Nematoda</taxon>
        <taxon>Chromadorea</taxon>
        <taxon>Rhabditida</taxon>
        <taxon>Rhabditina</taxon>
        <taxon>Rhabditomorpha</taxon>
        <taxon>Rhabditoidea</taxon>
        <taxon>Rhabditidae</taxon>
        <taxon>Peloderinae</taxon>
        <taxon>Caenorhabditis</taxon>
    </lineage>
</organism>
<evidence type="ECO:0000256" key="2">
    <source>
        <dbReference type="ARBA" id="ARBA00010907"/>
    </source>
</evidence>
<evidence type="ECO:0000313" key="8">
    <source>
        <dbReference type="EMBL" id="CAD6186495.1"/>
    </source>
</evidence>
<sequence>MTEQAAAKLLKVLEKTVSNNPEDQKQALDYLAAAGTENFSIFVQCLSLILRTQQCQSFVRQAAGLQLKNALAAKDIETKHMYLQRWLSLPVNERTEVKGNVLATLGTEPSRPSIAAQCVSAIACAELPTGLWPDVIGILMTNVTNVASGEMLKESSLETLGYVCQDIEAKVLEQQANDILTAIVHGMRKEETSIHVRLAATNALLNSLEFTKRNFSNEQERNIIMQVACETTQSNDLKVKVAALQGLSRIVSLYYGYMDAYMANALFPITIQAIKSEESEVAMQGMEFWSTVAEVEIDLAMEAEEAEEKTQAPENTSRHYMKGACQHLCPILLENMAKHDDDDDDDDWSTSKAAGVCVMLMAQCVGDTILENVMPFLHHIASNDWKYKEAAILAFASVLDGPDRSKLLPLIQQAMPALIDSMQHPKVQVRDTVAFALGRVIESCPDIVNDVSVLESFLPALSTGLTQEPRVAANVCWALVSLVKTAYESATAKGTDASGQPETFNLSQVFGPMITELIKVTDRTDGNQSNLRIAAYEALMELINNSPKDCYSVVQNTTLLMLKKLEQILNMEAAATSANDKAQLLDLQALLCATLQSVVRKMRAEDLPRAGEHIMNGLLQIMARTAVSGLTRNVMEEALIAVSTLIETLGKGFAPYMESLKPYLLRGLGNHEESQVCGAAVGVVTDLCRALEKDIVPHLDQIVELLLGSLQSPRLNRDVKVQIISSFGDIALAIEDQFERYVEVVMRVLGEAQTAAYVSNPDDLDQIDYVDSLRDAILSTYTGIFQGSRPADETNAECVAKARQAISRFAGPMCEMITKCCEMEPVPPSESLMSTASGLIGDLVVLYGSEILPLLNNDKVNNMLNRGRKGKTSKARSVAGWASKEIRKAMNKGQQGQTVDFSFKS</sequence>
<dbReference type="EMBL" id="CAJGYM010000004">
    <property type="protein sequence ID" value="CAD6186495.1"/>
    <property type="molecule type" value="Genomic_DNA"/>
</dbReference>
<feature type="domain" description="Importin N-terminal" evidence="7">
    <location>
        <begin position="27"/>
        <end position="107"/>
    </location>
</feature>
<dbReference type="GO" id="GO:0005737">
    <property type="term" value="C:cytoplasm"/>
    <property type="evidence" value="ECO:0007669"/>
    <property type="project" value="UniProtKB-SubCell"/>
</dbReference>
<dbReference type="SUPFAM" id="SSF48371">
    <property type="entry name" value="ARM repeat"/>
    <property type="match status" value="1"/>
</dbReference>
<dbReference type="AlphaFoldDB" id="A0A8S1GSE1"/>
<dbReference type="OrthoDB" id="10263328at2759"/>
<keyword evidence="6" id="KW-0653">Protein transport</keyword>
<dbReference type="InterPro" id="IPR040122">
    <property type="entry name" value="Importin_beta"/>
</dbReference>
<gene>
    <name evidence="8" type="ORF">CAUJ_LOCUS2414</name>
</gene>
<evidence type="ECO:0000259" key="7">
    <source>
        <dbReference type="PROSITE" id="PS50166"/>
    </source>
</evidence>
<dbReference type="Gene3D" id="1.25.10.10">
    <property type="entry name" value="Leucine-rich Repeat Variant"/>
    <property type="match status" value="1"/>
</dbReference>
<dbReference type="GO" id="GO:0031267">
    <property type="term" value="F:small GTPase binding"/>
    <property type="evidence" value="ECO:0007669"/>
    <property type="project" value="InterPro"/>
</dbReference>
<dbReference type="InterPro" id="IPR011989">
    <property type="entry name" value="ARM-like"/>
</dbReference>
<evidence type="ECO:0000256" key="1">
    <source>
        <dbReference type="ARBA" id="ARBA00004496"/>
    </source>
</evidence>
<proteinExistence type="inferred from homology"/>
<dbReference type="PROSITE" id="PS50166">
    <property type="entry name" value="IMPORTIN_B_NT"/>
    <property type="match status" value="1"/>
</dbReference>
<comment type="similarity">
    <text evidence="2">Belongs to the importin beta family. Importin beta-1 subfamily.</text>
</comment>
<accession>A0A8S1GSE1</accession>
<dbReference type="InterPro" id="IPR058584">
    <property type="entry name" value="IMB1_TNPO1-like_TPR"/>
</dbReference>
<comment type="subcellular location">
    <subcellularLocation>
        <location evidence="1">Cytoplasm</location>
    </subcellularLocation>
</comment>
<dbReference type="GO" id="GO:0006606">
    <property type="term" value="P:protein import into nucleus"/>
    <property type="evidence" value="ECO:0007669"/>
    <property type="project" value="InterPro"/>
</dbReference>
<name>A0A8S1GSE1_9PELO</name>
<keyword evidence="5" id="KW-0677">Repeat</keyword>
<keyword evidence="9" id="KW-1185">Reference proteome</keyword>
<keyword evidence="4" id="KW-0963">Cytoplasm</keyword>
<reference evidence="8" key="1">
    <citation type="submission" date="2020-10" db="EMBL/GenBank/DDBJ databases">
        <authorList>
            <person name="Kikuchi T."/>
        </authorList>
    </citation>
    <scope>NUCLEOTIDE SEQUENCE</scope>
    <source>
        <strain evidence="8">NKZ352</strain>
    </source>
</reference>
<evidence type="ECO:0000256" key="5">
    <source>
        <dbReference type="ARBA" id="ARBA00022737"/>
    </source>
</evidence>